<dbReference type="CDD" id="cd10549">
    <property type="entry name" value="MtMvhB_like"/>
    <property type="match status" value="1"/>
</dbReference>
<comment type="caution">
    <text evidence="10">Lacks conserved residue(s) required for the propagation of feature annotation.</text>
</comment>
<comment type="similarity">
    <text evidence="10">Belongs to the 4Fe4S bacterial-type ferredoxin family. RnfB subfamily.</text>
</comment>
<feature type="binding site" evidence="10">
    <location>
        <position position="185"/>
    </location>
    <ligand>
        <name>[4Fe-4S] cluster</name>
        <dbReference type="ChEBI" id="CHEBI:49883"/>
        <label>3</label>
    </ligand>
</feature>
<dbReference type="Pfam" id="PF00037">
    <property type="entry name" value="Fer4"/>
    <property type="match status" value="1"/>
</dbReference>
<keyword evidence="4 10" id="KW-0677">Repeat</keyword>
<dbReference type="InterPro" id="IPR007202">
    <property type="entry name" value="4Fe-4S_dom"/>
</dbReference>
<keyword evidence="7 10" id="KW-0408">Iron</keyword>
<dbReference type="Proteomes" id="UP000886857">
    <property type="component" value="Unassembled WGS sequence"/>
</dbReference>
<feature type="region of interest" description="Hydrophobic" evidence="10">
    <location>
        <begin position="1"/>
        <end position="36"/>
    </location>
</feature>
<gene>
    <name evidence="10" type="primary">rnfB</name>
    <name evidence="14" type="ORF">IAC73_06380</name>
</gene>
<dbReference type="GO" id="GO:0046872">
    <property type="term" value="F:metal ion binding"/>
    <property type="evidence" value="ECO:0007669"/>
    <property type="project" value="UniProtKB-KW"/>
</dbReference>
<evidence type="ECO:0000259" key="13">
    <source>
        <dbReference type="PROSITE" id="PS51656"/>
    </source>
</evidence>
<dbReference type="PROSITE" id="PS51379">
    <property type="entry name" value="4FE4S_FER_2"/>
    <property type="match status" value="4"/>
</dbReference>
<evidence type="ECO:0000256" key="6">
    <source>
        <dbReference type="ARBA" id="ARBA00022982"/>
    </source>
</evidence>
<dbReference type="Pfam" id="PF14697">
    <property type="entry name" value="Fer4_21"/>
    <property type="match status" value="1"/>
</dbReference>
<dbReference type="InterPro" id="IPR017900">
    <property type="entry name" value="4Fe4S_Fe_S_CS"/>
</dbReference>
<feature type="domain" description="4Fe-4S" evidence="13">
    <location>
        <begin position="42"/>
        <end position="101"/>
    </location>
</feature>
<dbReference type="GO" id="GO:0022900">
    <property type="term" value="P:electron transport chain"/>
    <property type="evidence" value="ECO:0007669"/>
    <property type="project" value="UniProtKB-UniRule"/>
</dbReference>
<evidence type="ECO:0000256" key="1">
    <source>
        <dbReference type="ARBA" id="ARBA00022448"/>
    </source>
</evidence>
<feature type="binding site" evidence="10">
    <location>
        <position position="149"/>
    </location>
    <ligand>
        <name>[4Fe-4S] cluster</name>
        <dbReference type="ChEBI" id="CHEBI:49883"/>
        <label>2</label>
    </ligand>
</feature>
<dbReference type="InterPro" id="IPR010207">
    <property type="entry name" value="Elect_transpt_cplx_RnfB/RsxB"/>
</dbReference>
<keyword evidence="9 10" id="KW-0472">Membrane</keyword>
<dbReference type="Gene3D" id="1.10.15.40">
    <property type="entry name" value="Electron transport complex subunit B, putative Fe-S cluster"/>
    <property type="match status" value="1"/>
</dbReference>
<comment type="cofactor">
    <cofactor evidence="10">
        <name>[4Fe-4S] cluster</name>
        <dbReference type="ChEBI" id="CHEBI:49883"/>
    </cofactor>
    <text evidence="10">Binds 3 [4Fe-4S] clusters.</text>
</comment>
<feature type="transmembrane region" description="Helical" evidence="11">
    <location>
        <begin position="14"/>
        <end position="36"/>
    </location>
</feature>
<protein>
    <recommendedName>
        <fullName evidence="10">Ion-translocating oxidoreductase complex subunit B</fullName>
        <ecNumber evidence="10">7.-.-.-</ecNumber>
    </recommendedName>
    <alternativeName>
        <fullName evidence="10">Rnf electron transport complex subunit B</fullName>
    </alternativeName>
</protein>
<feature type="binding site" evidence="10">
    <location>
        <position position="155"/>
    </location>
    <ligand>
        <name>[4Fe-4S] cluster</name>
        <dbReference type="ChEBI" id="CHEBI:49883"/>
        <label>2</label>
    </ligand>
</feature>
<name>A0A9D1NB83_9FIRM</name>
<comment type="caution">
    <text evidence="14">The sequence shown here is derived from an EMBL/GenBank/DDBJ whole genome shotgun (WGS) entry which is preliminary data.</text>
</comment>
<feature type="domain" description="4Fe-4S ferredoxin-type" evidence="12">
    <location>
        <begin position="247"/>
        <end position="275"/>
    </location>
</feature>
<dbReference type="EC" id="7.-.-.-" evidence="10"/>
<feature type="binding site" evidence="10">
    <location>
        <position position="159"/>
    </location>
    <ligand>
        <name>[4Fe-4S] cluster</name>
        <dbReference type="ChEBI" id="CHEBI:49883"/>
        <label>3</label>
    </ligand>
</feature>
<accession>A0A9D1NB83</accession>
<sequence>MTAGILSAVDPMTVLWSALVLLALAVVFGVLLAVLGKKFAVKKDAREEEIRKHLPGANCGGCGYAGCDALAAAMAEGKAGANACPVMKPDARKAVAELLGEEADGVPTVLVVACSGGNAAADKYDYMGYGDCRSMELLGGGRKACPWGCLGMGSCADACPVHAAGVGDEGHAAIDREKCIGCGKCAAACPKKLIVRIPADAAVYVACSNRLRGAKQVHEICARGCIGCGLCARNCPSGAIEMKDNLPVIDYAKCTRCGICADKCPAKCIKRLQPAAPHGDAAAQ</sequence>
<feature type="binding site" evidence="10">
    <location>
        <position position="67"/>
    </location>
    <ligand>
        <name>[4Fe-4S] cluster</name>
        <dbReference type="ChEBI" id="CHEBI:49883"/>
        <label>1</label>
    </ligand>
</feature>
<dbReference type="GO" id="GO:0051539">
    <property type="term" value="F:4 iron, 4 sulfur cluster binding"/>
    <property type="evidence" value="ECO:0007669"/>
    <property type="project" value="UniProtKB-UniRule"/>
</dbReference>
<evidence type="ECO:0000256" key="10">
    <source>
        <dbReference type="HAMAP-Rule" id="MF_00463"/>
    </source>
</evidence>
<feature type="binding site" evidence="10">
    <location>
        <position position="189"/>
    </location>
    <ligand>
        <name>[4Fe-4S] cluster</name>
        <dbReference type="ChEBI" id="CHEBI:49883"/>
        <label>2</label>
    </ligand>
</feature>
<feature type="domain" description="4Fe-4S ferredoxin-type" evidence="12">
    <location>
        <begin position="170"/>
        <end position="200"/>
    </location>
</feature>
<dbReference type="InterPro" id="IPR050395">
    <property type="entry name" value="4Fe4S_Ferredoxin_RnfB"/>
</dbReference>
<feature type="binding site" evidence="10">
    <location>
        <position position="179"/>
    </location>
    <ligand>
        <name>[4Fe-4S] cluster</name>
        <dbReference type="ChEBI" id="CHEBI:49883"/>
        <label>3</label>
    </ligand>
</feature>
<dbReference type="GO" id="GO:0005886">
    <property type="term" value="C:plasma membrane"/>
    <property type="evidence" value="ECO:0007669"/>
    <property type="project" value="UniProtKB-SubCell"/>
</dbReference>
<evidence type="ECO:0000256" key="9">
    <source>
        <dbReference type="ARBA" id="ARBA00023136"/>
    </source>
</evidence>
<evidence type="ECO:0000259" key="12">
    <source>
        <dbReference type="PROSITE" id="PS51379"/>
    </source>
</evidence>
<dbReference type="PROSITE" id="PS51656">
    <property type="entry name" value="4FE4S"/>
    <property type="match status" value="1"/>
</dbReference>
<dbReference type="Gene3D" id="3.30.70.20">
    <property type="match status" value="2"/>
</dbReference>
<dbReference type="Pfam" id="PF04060">
    <property type="entry name" value="FeS"/>
    <property type="match status" value="1"/>
</dbReference>
<evidence type="ECO:0000256" key="7">
    <source>
        <dbReference type="ARBA" id="ARBA00023004"/>
    </source>
</evidence>
<dbReference type="SUPFAM" id="SSF54862">
    <property type="entry name" value="4Fe-4S ferredoxins"/>
    <property type="match status" value="2"/>
</dbReference>
<feature type="binding site" evidence="10">
    <location>
        <position position="145"/>
    </location>
    <ligand>
        <name>[4Fe-4S] cluster</name>
        <dbReference type="ChEBI" id="CHEBI:49883"/>
        <label>2</label>
    </ligand>
</feature>
<evidence type="ECO:0000256" key="8">
    <source>
        <dbReference type="ARBA" id="ARBA00023014"/>
    </source>
</evidence>
<evidence type="ECO:0000256" key="3">
    <source>
        <dbReference type="ARBA" id="ARBA00022723"/>
    </source>
</evidence>
<dbReference type="InterPro" id="IPR017896">
    <property type="entry name" value="4Fe4S_Fe-S-bd"/>
</dbReference>
<feature type="domain" description="4Fe-4S ferredoxin-type" evidence="12">
    <location>
        <begin position="149"/>
        <end position="169"/>
    </location>
</feature>
<proteinExistence type="inferred from homology"/>
<dbReference type="HAMAP" id="MF_00463">
    <property type="entry name" value="RsxB_RnfB"/>
    <property type="match status" value="1"/>
</dbReference>
<evidence type="ECO:0000256" key="11">
    <source>
        <dbReference type="SAM" id="Phobius"/>
    </source>
</evidence>
<keyword evidence="8 10" id="KW-0411">Iron-sulfur</keyword>
<feature type="binding site" evidence="10">
    <location>
        <position position="182"/>
    </location>
    <ligand>
        <name>[4Fe-4S] cluster</name>
        <dbReference type="ChEBI" id="CHEBI:49883"/>
        <label>3</label>
    </ligand>
</feature>
<dbReference type="PROSITE" id="PS00198">
    <property type="entry name" value="4FE4S_FER_1"/>
    <property type="match status" value="3"/>
</dbReference>
<evidence type="ECO:0000256" key="4">
    <source>
        <dbReference type="ARBA" id="ARBA00022737"/>
    </source>
</evidence>
<dbReference type="EMBL" id="DVOE01000094">
    <property type="protein sequence ID" value="HIU99451.1"/>
    <property type="molecule type" value="Genomic_DNA"/>
</dbReference>
<comment type="subunit">
    <text evidence="10">The complex is composed of six subunits: RnfA, RnfB, RnfC, RnfD, RnfE and RnfG.</text>
</comment>
<evidence type="ECO:0000256" key="5">
    <source>
        <dbReference type="ARBA" id="ARBA00022967"/>
    </source>
</evidence>
<keyword evidence="11" id="KW-0812">Transmembrane</keyword>
<dbReference type="PANTHER" id="PTHR43560:SF1">
    <property type="entry name" value="ION-TRANSLOCATING OXIDOREDUCTASE COMPLEX SUBUNIT B"/>
    <property type="match status" value="1"/>
</dbReference>
<organism evidence="14 15">
    <name type="scientific">Candidatus Limadaptatus stercoripullorum</name>
    <dbReference type="NCBI Taxonomy" id="2840846"/>
    <lineage>
        <taxon>Bacteria</taxon>
        <taxon>Bacillati</taxon>
        <taxon>Bacillota</taxon>
        <taxon>Clostridia</taxon>
        <taxon>Eubacteriales</taxon>
        <taxon>Candidatus Limadaptatus</taxon>
    </lineage>
</organism>
<feature type="binding site" evidence="10">
    <location>
        <position position="59"/>
    </location>
    <ligand>
        <name>[4Fe-4S] cluster</name>
        <dbReference type="ChEBI" id="CHEBI:49883"/>
        <label>1</label>
    </ligand>
</feature>
<feature type="binding site" evidence="10">
    <location>
        <position position="62"/>
    </location>
    <ligand>
        <name>[4Fe-4S] cluster</name>
        <dbReference type="ChEBI" id="CHEBI:49883"/>
        <label>1</label>
    </ligand>
</feature>
<keyword evidence="11" id="KW-1133">Transmembrane helix</keyword>
<dbReference type="GO" id="GO:0009055">
    <property type="term" value="F:electron transfer activity"/>
    <property type="evidence" value="ECO:0007669"/>
    <property type="project" value="InterPro"/>
</dbReference>
<dbReference type="PANTHER" id="PTHR43560">
    <property type="entry name" value="ION-TRANSLOCATING OXIDOREDUCTASE COMPLEX SUBUNIT B"/>
    <property type="match status" value="1"/>
</dbReference>
<feature type="binding site" evidence="10">
    <location>
        <position position="84"/>
    </location>
    <ligand>
        <name>[4Fe-4S] cluster</name>
        <dbReference type="ChEBI" id="CHEBI:49883"/>
        <label>1</label>
    </ligand>
</feature>
<keyword evidence="1 10" id="KW-0813">Transport</keyword>
<keyword evidence="2 10" id="KW-0004">4Fe-4S</keyword>
<feature type="domain" description="4Fe-4S ferredoxin-type" evidence="12">
    <location>
        <begin position="213"/>
        <end position="245"/>
    </location>
</feature>
<evidence type="ECO:0000256" key="2">
    <source>
        <dbReference type="ARBA" id="ARBA00022485"/>
    </source>
</evidence>
<keyword evidence="3 10" id="KW-0479">Metal-binding</keyword>
<reference evidence="14" key="1">
    <citation type="submission" date="2020-10" db="EMBL/GenBank/DDBJ databases">
        <authorList>
            <person name="Gilroy R."/>
        </authorList>
    </citation>
    <scope>NUCLEOTIDE SEQUENCE</scope>
    <source>
        <strain evidence="14">10406</strain>
    </source>
</reference>
<keyword evidence="10" id="KW-1003">Cell membrane</keyword>
<evidence type="ECO:0000313" key="15">
    <source>
        <dbReference type="Proteomes" id="UP000886857"/>
    </source>
</evidence>
<dbReference type="AlphaFoldDB" id="A0A9D1NB83"/>
<keyword evidence="6 10" id="KW-0249">Electron transport</keyword>
<evidence type="ECO:0000313" key="14">
    <source>
        <dbReference type="EMBL" id="HIU99451.1"/>
    </source>
</evidence>
<keyword evidence="5 10" id="KW-1278">Translocase</keyword>
<comment type="subcellular location">
    <subcellularLocation>
        <location evidence="10">Cell membrane</location>
    </subcellularLocation>
</comment>
<comment type="function">
    <text evidence="10">Part of a membrane-bound complex that couples electron transfer with translocation of ions across the membrane.</text>
</comment>
<reference evidence="14" key="2">
    <citation type="journal article" date="2021" name="PeerJ">
        <title>Extensive microbial diversity within the chicken gut microbiome revealed by metagenomics and culture.</title>
        <authorList>
            <person name="Gilroy R."/>
            <person name="Ravi A."/>
            <person name="Getino M."/>
            <person name="Pursley I."/>
            <person name="Horton D.L."/>
            <person name="Alikhan N.F."/>
            <person name="Baker D."/>
            <person name="Gharbi K."/>
            <person name="Hall N."/>
            <person name="Watson M."/>
            <person name="Adriaenssens E.M."/>
            <person name="Foster-Nyarko E."/>
            <person name="Jarju S."/>
            <person name="Secka A."/>
            <person name="Antonio M."/>
            <person name="Oren A."/>
            <person name="Chaudhuri R.R."/>
            <person name="La Ragione R."/>
            <person name="Hildebrand F."/>
            <person name="Pallen M.J."/>
        </authorList>
    </citation>
    <scope>NUCLEOTIDE SEQUENCE</scope>
    <source>
        <strain evidence="14">10406</strain>
    </source>
</reference>